<dbReference type="Proteomes" id="UP000010411">
    <property type="component" value="Unassembled WGS sequence"/>
</dbReference>
<dbReference type="EMBL" id="AEJC01000593">
    <property type="protein sequence ID" value="EKX61472.1"/>
    <property type="molecule type" value="Genomic_DNA"/>
</dbReference>
<feature type="region of interest" description="Disordered" evidence="1">
    <location>
        <begin position="1"/>
        <end position="23"/>
    </location>
</feature>
<dbReference type="AlphaFoldDB" id="L1KLJ6"/>
<comment type="caution">
    <text evidence="2">The sequence shown here is derived from an EMBL/GenBank/DDBJ whole genome shotgun (WGS) entry which is preliminary data.</text>
</comment>
<keyword evidence="3" id="KW-1185">Reference proteome</keyword>
<evidence type="ECO:0000313" key="2">
    <source>
        <dbReference type="EMBL" id="EKX61472.1"/>
    </source>
</evidence>
<accession>L1KLJ6</accession>
<proteinExistence type="predicted"/>
<protein>
    <submittedName>
        <fullName evidence="2">Uncharacterized protein</fullName>
    </submittedName>
</protein>
<evidence type="ECO:0000313" key="3">
    <source>
        <dbReference type="Proteomes" id="UP000010411"/>
    </source>
</evidence>
<reference evidence="2 3" key="1">
    <citation type="submission" date="2012-11" db="EMBL/GenBank/DDBJ databases">
        <authorList>
            <person name="Huguet-Tapia J.C."/>
            <person name="Durkin A.S."/>
            <person name="Pettis G.S."/>
            <person name="Badger J.H."/>
        </authorList>
    </citation>
    <scope>NUCLEOTIDE SEQUENCE [LARGE SCALE GENOMIC DNA]</scope>
    <source>
        <strain evidence="2 3">91-03</strain>
    </source>
</reference>
<gene>
    <name evidence="2" type="ORF">STRIP9103_00664</name>
</gene>
<name>L1KLJ6_9ACTN</name>
<organism evidence="2 3">
    <name type="scientific">Streptomyces ipomoeae 91-03</name>
    <dbReference type="NCBI Taxonomy" id="698759"/>
    <lineage>
        <taxon>Bacteria</taxon>
        <taxon>Bacillati</taxon>
        <taxon>Actinomycetota</taxon>
        <taxon>Actinomycetes</taxon>
        <taxon>Kitasatosporales</taxon>
        <taxon>Streptomycetaceae</taxon>
        <taxon>Streptomyces</taxon>
    </lineage>
</organism>
<sequence>MTGGASGADGARPAGALVRAPRGPGAVLREGVRIGCGGGGVQTRA</sequence>
<evidence type="ECO:0000256" key="1">
    <source>
        <dbReference type="SAM" id="MobiDB-lite"/>
    </source>
</evidence>